<organism evidence="8 9">
    <name type="scientific">Paraherbaspirillum soli</name>
    <dbReference type="NCBI Taxonomy" id="631222"/>
    <lineage>
        <taxon>Bacteria</taxon>
        <taxon>Pseudomonadati</taxon>
        <taxon>Pseudomonadota</taxon>
        <taxon>Betaproteobacteria</taxon>
        <taxon>Burkholderiales</taxon>
        <taxon>Oxalobacteraceae</taxon>
        <taxon>Paraherbaspirillum</taxon>
    </lineage>
</organism>
<evidence type="ECO:0000256" key="5">
    <source>
        <dbReference type="ARBA" id="ARBA00022989"/>
    </source>
</evidence>
<dbReference type="InterPro" id="IPR003370">
    <property type="entry name" value="Chromate_transpt"/>
</dbReference>
<feature type="transmembrane region" description="Helical" evidence="7">
    <location>
        <begin position="64"/>
        <end position="91"/>
    </location>
</feature>
<dbReference type="RefSeq" id="WP_378997611.1">
    <property type="nucleotide sequence ID" value="NZ_JBHSMT010000014.1"/>
</dbReference>
<dbReference type="EMBL" id="JBHSMT010000014">
    <property type="protein sequence ID" value="MFC5474507.1"/>
    <property type="molecule type" value="Genomic_DNA"/>
</dbReference>
<sequence>MLYVLAVHFFLISLIAFGGASAVLPEMHRFLVENLHLISDRDFIALNALAQAAPGPNVQIVAMYGFQVAGLSGAVVSMLAMCGPTSMLAILVESFGKRHSGTAWHKLIRRALAPLTVGLVLATGYMLSIGAARMGDSGTRPLALTAVAVGVAMSRRLSPIALIAIGCVLGAAGLI</sequence>
<keyword evidence="4 7" id="KW-0812">Transmembrane</keyword>
<dbReference type="Proteomes" id="UP001596045">
    <property type="component" value="Unassembled WGS sequence"/>
</dbReference>
<keyword evidence="5 7" id="KW-1133">Transmembrane helix</keyword>
<dbReference type="PANTHER" id="PTHR43663:SF1">
    <property type="entry name" value="CHROMATE TRANSPORTER"/>
    <property type="match status" value="1"/>
</dbReference>
<evidence type="ECO:0000256" key="2">
    <source>
        <dbReference type="ARBA" id="ARBA00005262"/>
    </source>
</evidence>
<feature type="transmembrane region" description="Helical" evidence="7">
    <location>
        <begin position="112"/>
        <end position="132"/>
    </location>
</feature>
<evidence type="ECO:0000256" key="6">
    <source>
        <dbReference type="ARBA" id="ARBA00023136"/>
    </source>
</evidence>
<comment type="caution">
    <text evidence="8">The sequence shown here is derived from an EMBL/GenBank/DDBJ whole genome shotgun (WGS) entry which is preliminary data.</text>
</comment>
<reference evidence="9" key="1">
    <citation type="journal article" date="2019" name="Int. J. Syst. Evol. Microbiol.">
        <title>The Global Catalogue of Microorganisms (GCM) 10K type strain sequencing project: providing services to taxonomists for standard genome sequencing and annotation.</title>
        <authorList>
            <consortium name="The Broad Institute Genomics Platform"/>
            <consortium name="The Broad Institute Genome Sequencing Center for Infectious Disease"/>
            <person name="Wu L."/>
            <person name="Ma J."/>
        </authorList>
    </citation>
    <scope>NUCLEOTIDE SEQUENCE [LARGE SCALE GENOMIC DNA]</scope>
    <source>
        <strain evidence="9">JCM 17066</strain>
    </source>
</reference>
<evidence type="ECO:0000256" key="3">
    <source>
        <dbReference type="ARBA" id="ARBA00022475"/>
    </source>
</evidence>
<keyword evidence="3" id="KW-1003">Cell membrane</keyword>
<dbReference type="Pfam" id="PF02417">
    <property type="entry name" value="Chromate_transp"/>
    <property type="match status" value="1"/>
</dbReference>
<protein>
    <submittedName>
        <fullName evidence="8">Chromate transporter</fullName>
    </submittedName>
</protein>
<comment type="similarity">
    <text evidence="2">Belongs to the chromate ion transporter (CHR) (TC 2.A.51) family.</text>
</comment>
<evidence type="ECO:0000313" key="9">
    <source>
        <dbReference type="Proteomes" id="UP001596045"/>
    </source>
</evidence>
<dbReference type="InterPro" id="IPR052518">
    <property type="entry name" value="CHR_Transporter"/>
</dbReference>
<dbReference type="PANTHER" id="PTHR43663">
    <property type="entry name" value="CHROMATE TRANSPORT PROTEIN-RELATED"/>
    <property type="match status" value="1"/>
</dbReference>
<evidence type="ECO:0000256" key="4">
    <source>
        <dbReference type="ARBA" id="ARBA00022692"/>
    </source>
</evidence>
<name>A0ABW0MBS5_9BURK</name>
<comment type="subcellular location">
    <subcellularLocation>
        <location evidence="1">Cell membrane</location>
        <topology evidence="1">Multi-pass membrane protein</topology>
    </subcellularLocation>
</comment>
<evidence type="ECO:0000256" key="1">
    <source>
        <dbReference type="ARBA" id="ARBA00004651"/>
    </source>
</evidence>
<accession>A0ABW0MBS5</accession>
<keyword evidence="6 7" id="KW-0472">Membrane</keyword>
<proteinExistence type="inferred from homology"/>
<gene>
    <name evidence="8" type="ORF">ACFPM8_11125</name>
</gene>
<feature type="transmembrane region" description="Helical" evidence="7">
    <location>
        <begin position="157"/>
        <end position="174"/>
    </location>
</feature>
<evidence type="ECO:0000313" key="8">
    <source>
        <dbReference type="EMBL" id="MFC5474507.1"/>
    </source>
</evidence>
<keyword evidence="9" id="KW-1185">Reference proteome</keyword>
<evidence type="ECO:0000256" key="7">
    <source>
        <dbReference type="SAM" id="Phobius"/>
    </source>
</evidence>